<dbReference type="EMBL" id="BSOA01000006">
    <property type="protein sequence ID" value="GLQ87459.1"/>
    <property type="molecule type" value="Genomic_DNA"/>
</dbReference>
<feature type="compositionally biased region" description="Polar residues" evidence="7">
    <location>
        <begin position="207"/>
        <end position="216"/>
    </location>
</feature>
<dbReference type="InterPro" id="IPR023408">
    <property type="entry name" value="MscS_beta-dom_sf"/>
</dbReference>
<feature type="transmembrane region" description="Helical" evidence="8">
    <location>
        <begin position="346"/>
        <end position="364"/>
    </location>
</feature>
<reference evidence="13" key="1">
    <citation type="journal article" date="2019" name="Int. J. Syst. Evol. Microbiol.">
        <title>The Global Catalogue of Microorganisms (GCM) 10K type strain sequencing project: providing services to taxonomists for standard genome sequencing and annotation.</title>
        <authorList>
            <consortium name="The Broad Institute Genomics Platform"/>
            <consortium name="The Broad Institute Genome Sequencing Center for Infectious Disease"/>
            <person name="Wu L."/>
            <person name="Ma J."/>
        </authorList>
    </citation>
    <scope>NUCLEOTIDE SEQUENCE [LARGE SCALE GENOMIC DNA]</scope>
    <source>
        <strain evidence="13">NBRC 111981</strain>
    </source>
</reference>
<keyword evidence="5 8" id="KW-1133">Transmembrane helix</keyword>
<comment type="caution">
    <text evidence="12">The sequence shown here is derived from an EMBL/GenBank/DDBJ whole genome shotgun (WGS) entry which is preliminary data.</text>
</comment>
<feature type="compositionally biased region" description="Basic and acidic residues" evidence="7">
    <location>
        <begin position="132"/>
        <end position="141"/>
    </location>
</feature>
<feature type="compositionally biased region" description="Polar residues" evidence="7">
    <location>
        <begin position="1"/>
        <end position="14"/>
    </location>
</feature>
<feature type="transmembrane region" description="Helical" evidence="8">
    <location>
        <begin position="422"/>
        <end position="442"/>
    </location>
</feature>
<feature type="transmembrane region" description="Helical" evidence="8">
    <location>
        <begin position="315"/>
        <end position="334"/>
    </location>
</feature>
<evidence type="ECO:0000256" key="6">
    <source>
        <dbReference type="ARBA" id="ARBA00023136"/>
    </source>
</evidence>
<dbReference type="InterPro" id="IPR006685">
    <property type="entry name" value="MscS_channel_2nd"/>
</dbReference>
<keyword evidence="4 8" id="KW-0812">Transmembrane</keyword>
<feature type="region of interest" description="Disordered" evidence="7">
    <location>
        <begin position="185"/>
        <end position="220"/>
    </location>
</feature>
<dbReference type="Pfam" id="PF25392">
    <property type="entry name" value="MS_channel_TM1"/>
    <property type="match status" value="1"/>
</dbReference>
<feature type="compositionally biased region" description="Pro residues" evidence="7">
    <location>
        <begin position="777"/>
        <end position="788"/>
    </location>
</feature>
<evidence type="ECO:0000256" key="5">
    <source>
        <dbReference type="ARBA" id="ARBA00022989"/>
    </source>
</evidence>
<evidence type="ECO:0000256" key="3">
    <source>
        <dbReference type="ARBA" id="ARBA00022475"/>
    </source>
</evidence>
<organism evidence="12 13">
    <name type="scientific">Dyella flagellata</name>
    <dbReference type="NCBI Taxonomy" id="1867833"/>
    <lineage>
        <taxon>Bacteria</taxon>
        <taxon>Pseudomonadati</taxon>
        <taxon>Pseudomonadota</taxon>
        <taxon>Gammaproteobacteria</taxon>
        <taxon>Lysobacterales</taxon>
        <taxon>Rhodanobacteraceae</taxon>
        <taxon>Dyella</taxon>
    </lineage>
</organism>
<dbReference type="InterPro" id="IPR057485">
    <property type="entry name" value="YbiO-like_TM1"/>
</dbReference>
<feature type="transmembrane region" description="Helical" evidence="8">
    <location>
        <begin position="390"/>
        <end position="410"/>
    </location>
</feature>
<dbReference type="SUPFAM" id="SSF50182">
    <property type="entry name" value="Sm-like ribonucleoproteins"/>
    <property type="match status" value="1"/>
</dbReference>
<dbReference type="Gene3D" id="2.30.30.60">
    <property type="match status" value="1"/>
</dbReference>
<dbReference type="InterPro" id="IPR011066">
    <property type="entry name" value="MscS_channel_C_sf"/>
</dbReference>
<dbReference type="PANTHER" id="PTHR30460:SF0">
    <property type="entry name" value="MODERATE CONDUCTANCE MECHANOSENSITIVE CHANNEL YBIO"/>
    <property type="match status" value="1"/>
</dbReference>
<gene>
    <name evidence="12" type="ORF">GCM10007898_10250</name>
</gene>
<evidence type="ECO:0000259" key="10">
    <source>
        <dbReference type="Pfam" id="PF21088"/>
    </source>
</evidence>
<keyword evidence="3" id="KW-1003">Cell membrane</keyword>
<feature type="domain" description="Mechanosensitive ion channel transmembrane helices 2/3" evidence="10">
    <location>
        <begin position="567"/>
        <end position="606"/>
    </location>
</feature>
<dbReference type="Gene3D" id="3.30.70.100">
    <property type="match status" value="1"/>
</dbReference>
<feature type="region of interest" description="Disordered" evidence="7">
    <location>
        <begin position="1"/>
        <end position="22"/>
    </location>
</feature>
<evidence type="ECO:0000313" key="12">
    <source>
        <dbReference type="EMBL" id="GLQ87459.1"/>
    </source>
</evidence>
<feature type="transmembrane region" description="Helical" evidence="8">
    <location>
        <begin position="233"/>
        <end position="258"/>
    </location>
</feature>
<dbReference type="Gene3D" id="1.10.287.1260">
    <property type="match status" value="1"/>
</dbReference>
<feature type="domain" description="Mechanosensitive ion channel MscS" evidence="9">
    <location>
        <begin position="608"/>
        <end position="671"/>
    </location>
</feature>
<dbReference type="SUPFAM" id="SSF82861">
    <property type="entry name" value="Mechanosensitive channel protein MscS (YggB), transmembrane region"/>
    <property type="match status" value="1"/>
</dbReference>
<evidence type="ECO:0000313" key="13">
    <source>
        <dbReference type="Proteomes" id="UP001156627"/>
    </source>
</evidence>
<evidence type="ECO:0000256" key="7">
    <source>
        <dbReference type="SAM" id="MobiDB-lite"/>
    </source>
</evidence>
<dbReference type="Pfam" id="PF21088">
    <property type="entry name" value="MS_channel_1st"/>
    <property type="match status" value="1"/>
</dbReference>
<comment type="similarity">
    <text evidence="2">Belongs to the MscS (TC 1.A.23) family.</text>
</comment>
<dbReference type="InterPro" id="IPR010920">
    <property type="entry name" value="LSM_dom_sf"/>
</dbReference>
<dbReference type="PANTHER" id="PTHR30460">
    <property type="entry name" value="MODERATE CONDUCTANCE MECHANOSENSITIVE CHANNEL YBIO"/>
    <property type="match status" value="1"/>
</dbReference>
<feature type="transmembrane region" description="Helical" evidence="8">
    <location>
        <begin position="278"/>
        <end position="303"/>
    </location>
</feature>
<dbReference type="Proteomes" id="UP001156627">
    <property type="component" value="Unassembled WGS sequence"/>
</dbReference>
<dbReference type="InterPro" id="IPR049142">
    <property type="entry name" value="MS_channel_1st"/>
</dbReference>
<comment type="subcellular location">
    <subcellularLocation>
        <location evidence="1">Cell membrane</location>
        <topology evidence="1">Multi-pass membrane protein</topology>
    </subcellularLocation>
</comment>
<dbReference type="InterPro" id="IPR011014">
    <property type="entry name" value="MscS_channel_TM-2"/>
</dbReference>
<evidence type="ECO:0000259" key="9">
    <source>
        <dbReference type="Pfam" id="PF00924"/>
    </source>
</evidence>
<evidence type="ECO:0000256" key="8">
    <source>
        <dbReference type="SAM" id="Phobius"/>
    </source>
</evidence>
<feature type="transmembrane region" description="Helical" evidence="8">
    <location>
        <begin position="515"/>
        <end position="537"/>
    </location>
</feature>
<feature type="domain" description="Moderate conductance mechanosensitive channel YbiO-like transmembrane helix 1" evidence="11">
    <location>
        <begin position="426"/>
        <end position="502"/>
    </location>
</feature>
<sequence length="788" mass="84606">MQSTAGNAHSSNPVGKSAAPPAAAKPAAKPVAALQANGLIARSLRQLSQWADEWGRQLDQAKQALVVLFVMFLRSGGHIANEADRHVLLRIGEDLAGVFAAGLLVEWLLHFLLKRPLQLLVAKANAVEQRDRAHEAQEQRATRQTGATKSAEAEQLAEAKSQAGVQPLAPDVALLHTSDHGVDKVEPVRVGKQNAGGGPTVSDKDTGTSPPGNSGRTPAHAKPARYVNTLHHLLFAFGGLLLNLLPLVVFFVVAGLVLRSLTGGDERAHEVASSFIDAYVSARITMAVLRLFVSPQGSGMCVLRVNDQVARMLQAWMRGIVITAAFGMALGDALGALGGGEAGRMAFIKLISLFVHIAAVILIVKLRRPVAHAIAARPGASGPIAAARNWLARVWALFAVVFVIGAWVVWALGVEDGFPKLIHFIGLSAGVLIAARIATILMQGALGRAFRHRDSDGETDEDARSRLSRRYYPVISRMISFFISVFTIIALLQAWGLDAVGWFTHGAIGRSLASAVLTILVATVIAIAIWEAASLSIERRINLWTEQGDRMRAARLRTLLPMMRTSLLIGVVLVVGLTALNEIGINTTPLLASASIVGVALGFGSQKLVQDFITGMFLLMENAMQVGDWVTVAGVSGTVEYLSVRTVRLRGGDGSLYTVPFSSVTTVNNTNRGIGNASMRVSLAYSTDIDRAIEELARIGKELRSDPAFRQLIRKDLEIWGVDAMDGSKVTIAGQIACTDGGRWGVQRELNRRIVQRFREIGIEMANPNTSYLLPPQETPPSPRTSVR</sequence>
<keyword evidence="6 8" id="KW-0472">Membrane</keyword>
<name>A0ABQ5X895_9GAMM</name>
<evidence type="ECO:0000256" key="2">
    <source>
        <dbReference type="ARBA" id="ARBA00008017"/>
    </source>
</evidence>
<feature type="transmembrane region" description="Helical" evidence="8">
    <location>
        <begin position="474"/>
        <end position="495"/>
    </location>
</feature>
<feature type="region of interest" description="Disordered" evidence="7">
    <location>
        <begin position="769"/>
        <end position="788"/>
    </location>
</feature>
<proteinExistence type="inferred from homology"/>
<feature type="transmembrane region" description="Helical" evidence="8">
    <location>
        <begin position="558"/>
        <end position="577"/>
    </location>
</feature>
<evidence type="ECO:0000256" key="1">
    <source>
        <dbReference type="ARBA" id="ARBA00004651"/>
    </source>
</evidence>
<dbReference type="SUPFAM" id="SSF82689">
    <property type="entry name" value="Mechanosensitive channel protein MscS (YggB), C-terminal domain"/>
    <property type="match status" value="1"/>
</dbReference>
<evidence type="ECO:0008006" key="14">
    <source>
        <dbReference type="Google" id="ProtNLM"/>
    </source>
</evidence>
<dbReference type="Pfam" id="PF00924">
    <property type="entry name" value="MS_channel_2nd"/>
    <property type="match status" value="1"/>
</dbReference>
<evidence type="ECO:0000256" key="4">
    <source>
        <dbReference type="ARBA" id="ARBA00022692"/>
    </source>
</evidence>
<protein>
    <recommendedName>
        <fullName evidence="14">Small-conductance mechanosensitive channel</fullName>
    </recommendedName>
</protein>
<accession>A0ABQ5X895</accession>
<evidence type="ECO:0000259" key="11">
    <source>
        <dbReference type="Pfam" id="PF25392"/>
    </source>
</evidence>
<keyword evidence="13" id="KW-1185">Reference proteome</keyword>
<feature type="region of interest" description="Disordered" evidence="7">
    <location>
        <begin position="132"/>
        <end position="164"/>
    </location>
</feature>
<dbReference type="InterPro" id="IPR045276">
    <property type="entry name" value="YbiO_bact"/>
</dbReference>